<dbReference type="RefSeq" id="WP_350782510.1">
    <property type="nucleotide sequence ID" value="NZ_JBEPEK010000126.1"/>
</dbReference>
<feature type="transmembrane region" description="Helical" evidence="6">
    <location>
        <begin position="233"/>
        <end position="255"/>
    </location>
</feature>
<evidence type="ECO:0000313" key="7">
    <source>
        <dbReference type="EMBL" id="MER7181591.1"/>
    </source>
</evidence>
<evidence type="ECO:0000313" key="8">
    <source>
        <dbReference type="Proteomes" id="UP001474181"/>
    </source>
</evidence>
<keyword evidence="5 6" id="KW-0472">Membrane</keyword>
<feature type="transmembrane region" description="Helical" evidence="6">
    <location>
        <begin position="158"/>
        <end position="180"/>
    </location>
</feature>
<dbReference type="SUPFAM" id="SSF103473">
    <property type="entry name" value="MFS general substrate transporter"/>
    <property type="match status" value="1"/>
</dbReference>
<evidence type="ECO:0000256" key="5">
    <source>
        <dbReference type="ARBA" id="ARBA00023136"/>
    </source>
</evidence>
<dbReference type="Gene3D" id="1.20.1250.20">
    <property type="entry name" value="MFS general substrate transporter like domains"/>
    <property type="match status" value="1"/>
</dbReference>
<dbReference type="InterPro" id="IPR036259">
    <property type="entry name" value="MFS_trans_sf"/>
</dbReference>
<dbReference type="CDD" id="cd06173">
    <property type="entry name" value="MFS_MefA_like"/>
    <property type="match status" value="1"/>
</dbReference>
<feature type="transmembrane region" description="Helical" evidence="6">
    <location>
        <begin position="63"/>
        <end position="85"/>
    </location>
</feature>
<keyword evidence="3 6" id="KW-0812">Transmembrane</keyword>
<dbReference type="PANTHER" id="PTHR23513">
    <property type="entry name" value="INTEGRAL MEMBRANE EFFLUX PROTEIN-RELATED"/>
    <property type="match status" value="1"/>
</dbReference>
<evidence type="ECO:0000256" key="1">
    <source>
        <dbReference type="ARBA" id="ARBA00004651"/>
    </source>
</evidence>
<keyword evidence="8" id="KW-1185">Reference proteome</keyword>
<accession>A0ABV1WXW3</accession>
<comment type="caution">
    <text evidence="7">The sequence shown here is derived from an EMBL/GenBank/DDBJ whole genome shotgun (WGS) entry which is preliminary data.</text>
</comment>
<feature type="non-terminal residue" evidence="7">
    <location>
        <position position="294"/>
    </location>
</feature>
<proteinExistence type="predicted"/>
<protein>
    <submittedName>
        <fullName evidence="7">MFS transporter</fullName>
    </submittedName>
</protein>
<organism evidence="7 8">
    <name type="scientific">Streptomyces hyaluromycini</name>
    <dbReference type="NCBI Taxonomy" id="1377993"/>
    <lineage>
        <taxon>Bacteria</taxon>
        <taxon>Bacillati</taxon>
        <taxon>Actinomycetota</taxon>
        <taxon>Actinomycetes</taxon>
        <taxon>Kitasatosporales</taxon>
        <taxon>Streptomycetaceae</taxon>
        <taxon>Streptomyces</taxon>
    </lineage>
</organism>
<gene>
    <name evidence="7" type="ORF">ABT404_19260</name>
</gene>
<dbReference type="Proteomes" id="UP001474181">
    <property type="component" value="Unassembled WGS sequence"/>
</dbReference>
<feature type="transmembrane region" description="Helical" evidence="6">
    <location>
        <begin position="92"/>
        <end position="113"/>
    </location>
</feature>
<feature type="transmembrane region" description="Helical" evidence="6">
    <location>
        <begin position="267"/>
        <end position="289"/>
    </location>
</feature>
<keyword evidence="2" id="KW-1003">Cell membrane</keyword>
<evidence type="ECO:0000256" key="3">
    <source>
        <dbReference type="ARBA" id="ARBA00022692"/>
    </source>
</evidence>
<dbReference type="EMBL" id="JBEPEK010000126">
    <property type="protein sequence ID" value="MER7181591.1"/>
    <property type="molecule type" value="Genomic_DNA"/>
</dbReference>
<name>A0ABV1WXW3_9ACTN</name>
<sequence>MADQGESGVGERRRTLGKALAPFSVPAFRILWTGQTVSGAGDGMTRIALVFAVLHVGGSVTDVGLVIAAQTAMQVLFTLAGGVWADRLPRQLLMLGSDVIRAAVQLVLAVLLLTDRAQVWQLAVGAAVFGSAQAFFGPASSGLLAEIVPPEQLQRGNALMSFSNSAFSMLSPALAGLAIVLVGPGLVLALDAATFAVSAVSLAMLRLPPRTLAASQSFLADLRTGWRELAARTWLWLNLIAHTLFNLAIAAYYVLGPAVADRSLGGASAWGVIAAGWAAGSVAGGLVALRVEPR</sequence>
<evidence type="ECO:0000256" key="6">
    <source>
        <dbReference type="SAM" id="Phobius"/>
    </source>
</evidence>
<evidence type="ECO:0000256" key="2">
    <source>
        <dbReference type="ARBA" id="ARBA00022475"/>
    </source>
</evidence>
<dbReference type="PANTHER" id="PTHR23513:SF11">
    <property type="entry name" value="STAPHYLOFERRIN A TRANSPORTER"/>
    <property type="match status" value="1"/>
</dbReference>
<dbReference type="InterPro" id="IPR011701">
    <property type="entry name" value="MFS"/>
</dbReference>
<keyword evidence="4 6" id="KW-1133">Transmembrane helix</keyword>
<evidence type="ECO:0000256" key="4">
    <source>
        <dbReference type="ARBA" id="ARBA00022989"/>
    </source>
</evidence>
<dbReference type="Pfam" id="PF07690">
    <property type="entry name" value="MFS_1"/>
    <property type="match status" value="1"/>
</dbReference>
<reference evidence="7 8" key="1">
    <citation type="submission" date="2024-06" db="EMBL/GenBank/DDBJ databases">
        <title>The Natural Products Discovery Center: Release of the First 8490 Sequenced Strains for Exploring Actinobacteria Biosynthetic Diversity.</title>
        <authorList>
            <person name="Kalkreuter E."/>
            <person name="Kautsar S.A."/>
            <person name="Yang D."/>
            <person name="Bader C.D."/>
            <person name="Teijaro C.N."/>
            <person name="Fluegel L."/>
            <person name="Davis C.M."/>
            <person name="Simpson J.R."/>
            <person name="Lauterbach L."/>
            <person name="Steele A.D."/>
            <person name="Gui C."/>
            <person name="Meng S."/>
            <person name="Li G."/>
            <person name="Viehrig K."/>
            <person name="Ye F."/>
            <person name="Su P."/>
            <person name="Kiefer A.F."/>
            <person name="Nichols A."/>
            <person name="Cepeda A.J."/>
            <person name="Yan W."/>
            <person name="Fan B."/>
            <person name="Jiang Y."/>
            <person name="Adhikari A."/>
            <person name="Zheng C.-J."/>
            <person name="Schuster L."/>
            <person name="Cowan T.M."/>
            <person name="Smanski M.J."/>
            <person name="Chevrette M.G."/>
            <person name="De Carvalho L.P.S."/>
            <person name="Shen B."/>
        </authorList>
    </citation>
    <scope>NUCLEOTIDE SEQUENCE [LARGE SCALE GENOMIC DNA]</scope>
    <source>
        <strain evidence="7 8">NPDC000234</strain>
    </source>
</reference>
<comment type="subcellular location">
    <subcellularLocation>
        <location evidence="1">Cell membrane</location>
        <topology evidence="1">Multi-pass membrane protein</topology>
    </subcellularLocation>
</comment>